<evidence type="ECO:0000313" key="1">
    <source>
        <dbReference type="EMBL" id="KAF0035511.1"/>
    </source>
</evidence>
<name>A0A6A4SWX7_SCOMX</name>
<dbReference type="EMBL" id="VEVO01000011">
    <property type="protein sequence ID" value="KAF0035511.1"/>
    <property type="molecule type" value="Genomic_DNA"/>
</dbReference>
<proteinExistence type="predicted"/>
<reference evidence="1 2" key="1">
    <citation type="submission" date="2019-06" db="EMBL/GenBank/DDBJ databases">
        <title>Draft genomes of female and male turbot (Scophthalmus maximus).</title>
        <authorList>
            <person name="Xu H."/>
            <person name="Xu X.-W."/>
            <person name="Shao C."/>
            <person name="Chen S."/>
        </authorList>
    </citation>
    <scope>NUCLEOTIDE SEQUENCE [LARGE SCALE GENOMIC DNA]</scope>
    <source>
        <strain evidence="1">Ysfricsl-2016a</strain>
        <tissue evidence="1">Blood</tissue>
    </source>
</reference>
<sequence length="324" mass="37730">MVTEERVCREGRVVGGDRSCEGPHGALSLMRLRRRGERSSGTRRGESRRRIVSVHYYCAVSVPDFRHYTLNLPDSVRLLFCRYNRSLSVRCNTETAALTAQTVCWLVIPEPKHSRFLSWLIGYCGINDTKYCGCFGAKFFDKQSMSIDCNNISACHEHHRKDSKAKPAIIVRFVNRKSKIELSRQTSGNCQSLLQGLFLSIMEDMEGEDFGELGSSDFVSSNSHVHENYENLNLKTFDFTEHKLYEMENDIDPENNFYNDMNCTFEYYPVEIIRFNGRSLYSNFTKIKDYLKQFTMLLYRRLGPELRRKQMLHLRTTSYLLSTK</sequence>
<evidence type="ECO:0000313" key="2">
    <source>
        <dbReference type="Proteomes" id="UP000438429"/>
    </source>
</evidence>
<accession>A0A6A4SWX7</accession>
<comment type="caution">
    <text evidence="1">The sequence shown here is derived from an EMBL/GenBank/DDBJ whole genome shotgun (WGS) entry which is preliminary data.</text>
</comment>
<organism evidence="1 2">
    <name type="scientific">Scophthalmus maximus</name>
    <name type="common">Turbot</name>
    <name type="synonym">Psetta maxima</name>
    <dbReference type="NCBI Taxonomy" id="52904"/>
    <lineage>
        <taxon>Eukaryota</taxon>
        <taxon>Metazoa</taxon>
        <taxon>Chordata</taxon>
        <taxon>Craniata</taxon>
        <taxon>Vertebrata</taxon>
        <taxon>Euteleostomi</taxon>
        <taxon>Actinopterygii</taxon>
        <taxon>Neopterygii</taxon>
        <taxon>Teleostei</taxon>
        <taxon>Neoteleostei</taxon>
        <taxon>Acanthomorphata</taxon>
        <taxon>Carangaria</taxon>
        <taxon>Pleuronectiformes</taxon>
        <taxon>Pleuronectoidei</taxon>
        <taxon>Scophthalmidae</taxon>
        <taxon>Scophthalmus</taxon>
    </lineage>
</organism>
<dbReference type="Proteomes" id="UP000438429">
    <property type="component" value="Unassembled WGS sequence"/>
</dbReference>
<dbReference type="AlphaFoldDB" id="A0A6A4SWX7"/>
<gene>
    <name evidence="1" type="ORF">F2P81_013269</name>
</gene>
<protein>
    <submittedName>
        <fullName evidence="1">Uncharacterized protein</fullName>
    </submittedName>
</protein>